<feature type="transmembrane region" description="Helical" evidence="2">
    <location>
        <begin position="114"/>
        <end position="134"/>
    </location>
</feature>
<gene>
    <name evidence="3" type="ORF">HAX54_009782</name>
</gene>
<evidence type="ECO:0000313" key="4">
    <source>
        <dbReference type="Proteomes" id="UP000823775"/>
    </source>
</evidence>
<keyword evidence="2" id="KW-0812">Transmembrane</keyword>
<name>A0ABS8RWQ6_DATST</name>
<proteinExistence type="predicted"/>
<dbReference type="Proteomes" id="UP000823775">
    <property type="component" value="Unassembled WGS sequence"/>
</dbReference>
<evidence type="ECO:0000256" key="2">
    <source>
        <dbReference type="SAM" id="Phobius"/>
    </source>
</evidence>
<dbReference type="EMBL" id="JACEIK010000153">
    <property type="protein sequence ID" value="MCD7451157.1"/>
    <property type="molecule type" value="Genomic_DNA"/>
</dbReference>
<comment type="caution">
    <text evidence="3">The sequence shown here is derived from an EMBL/GenBank/DDBJ whole genome shotgun (WGS) entry which is preliminary data.</text>
</comment>
<keyword evidence="4" id="KW-1185">Reference proteome</keyword>
<accession>A0ABS8RWQ6</accession>
<feature type="compositionally biased region" description="Polar residues" evidence="1">
    <location>
        <begin position="48"/>
        <end position="58"/>
    </location>
</feature>
<evidence type="ECO:0000313" key="3">
    <source>
        <dbReference type="EMBL" id="MCD7451157.1"/>
    </source>
</evidence>
<keyword evidence="2" id="KW-1133">Transmembrane helix</keyword>
<organism evidence="3 4">
    <name type="scientific">Datura stramonium</name>
    <name type="common">Jimsonweed</name>
    <name type="synonym">Common thornapple</name>
    <dbReference type="NCBI Taxonomy" id="4076"/>
    <lineage>
        <taxon>Eukaryota</taxon>
        <taxon>Viridiplantae</taxon>
        <taxon>Streptophyta</taxon>
        <taxon>Embryophyta</taxon>
        <taxon>Tracheophyta</taxon>
        <taxon>Spermatophyta</taxon>
        <taxon>Magnoliopsida</taxon>
        <taxon>eudicotyledons</taxon>
        <taxon>Gunneridae</taxon>
        <taxon>Pentapetalae</taxon>
        <taxon>asterids</taxon>
        <taxon>lamiids</taxon>
        <taxon>Solanales</taxon>
        <taxon>Solanaceae</taxon>
        <taxon>Solanoideae</taxon>
        <taxon>Datureae</taxon>
        <taxon>Datura</taxon>
    </lineage>
</organism>
<reference evidence="3 4" key="1">
    <citation type="journal article" date="2021" name="BMC Genomics">
        <title>Datura genome reveals duplications of psychoactive alkaloid biosynthetic genes and high mutation rate following tissue culture.</title>
        <authorList>
            <person name="Rajewski A."/>
            <person name="Carter-House D."/>
            <person name="Stajich J."/>
            <person name="Litt A."/>
        </authorList>
    </citation>
    <scope>NUCLEOTIDE SEQUENCE [LARGE SCALE GENOMIC DNA]</scope>
    <source>
        <strain evidence="3">AR-01</strain>
    </source>
</reference>
<keyword evidence="2" id="KW-0472">Membrane</keyword>
<protein>
    <submittedName>
        <fullName evidence="3">Uncharacterized protein</fullName>
    </submittedName>
</protein>
<feature type="region of interest" description="Disordered" evidence="1">
    <location>
        <begin position="39"/>
        <end position="58"/>
    </location>
</feature>
<evidence type="ECO:0000256" key="1">
    <source>
        <dbReference type="SAM" id="MobiDB-lite"/>
    </source>
</evidence>
<sequence>MNQVHTPSFHYRKLESESSRPWSGDFDFDGSDRRFAFSRQSSFQQSAEPQTPISIISNDSKNPLLTRTVSSIDIPPNIYPQDAFHGSNMNFRGSSSVSSVFRGIMSGNKQMRRLFMLISLNVAYSTAELCIGLLSGRVGM</sequence>